<dbReference type="AlphaFoldDB" id="A0A915D1C4"/>
<dbReference type="Gene3D" id="2.40.50.140">
    <property type="entry name" value="Nucleic acid-binding proteins"/>
    <property type="match status" value="1"/>
</dbReference>
<dbReference type="Pfam" id="PF25030">
    <property type="entry name" value="M-HEAT_ATR"/>
    <property type="match status" value="1"/>
</dbReference>
<evidence type="ECO:0000256" key="2">
    <source>
        <dbReference type="ARBA" id="ARBA00022777"/>
    </source>
</evidence>
<dbReference type="SUPFAM" id="SSF48371">
    <property type="entry name" value="ARM repeat"/>
    <property type="match status" value="1"/>
</dbReference>
<evidence type="ECO:0000313" key="5">
    <source>
        <dbReference type="WBParaSite" id="jg14879"/>
    </source>
</evidence>
<evidence type="ECO:0000259" key="3">
    <source>
        <dbReference type="Pfam" id="PF25030"/>
    </source>
</evidence>
<dbReference type="EC" id="2.7.11.1" evidence="1"/>
<feature type="domain" description="Serine/threonine-protein kinase ATR-like M-HEAT region" evidence="3">
    <location>
        <begin position="352"/>
        <end position="456"/>
    </location>
</feature>
<evidence type="ECO:0000256" key="1">
    <source>
        <dbReference type="ARBA" id="ARBA00012513"/>
    </source>
</evidence>
<evidence type="ECO:0000313" key="4">
    <source>
        <dbReference type="Proteomes" id="UP000887574"/>
    </source>
</evidence>
<dbReference type="GO" id="GO:0004674">
    <property type="term" value="F:protein serine/threonine kinase activity"/>
    <property type="evidence" value="ECO:0007669"/>
    <property type="project" value="UniProtKB-EC"/>
</dbReference>
<keyword evidence="2" id="KW-0418">Kinase</keyword>
<keyword evidence="4" id="KW-1185">Reference proteome</keyword>
<accession>A0A915D1C4</accession>
<dbReference type="WBParaSite" id="jg14879">
    <property type="protein sequence ID" value="jg14879"/>
    <property type="gene ID" value="jg14879"/>
</dbReference>
<proteinExistence type="predicted"/>
<name>A0A915D1C4_9BILA</name>
<reference evidence="5" key="1">
    <citation type="submission" date="2022-11" db="UniProtKB">
        <authorList>
            <consortium name="WormBaseParasite"/>
        </authorList>
    </citation>
    <scope>IDENTIFICATION</scope>
</reference>
<sequence>MFTIIQCLNVQQAEKSTQNLNLYSMGTVISAVGKLCHFSGRLSLNSFQTRLVENDAEIEHFRLESRLAHLYYEKNLPEFSAAEMEEVSVPLFSTLPPSHSDAKCEISQVQTECDGYDISAEPISCPAVEVMETSDQREETDYIEEDEFGSDDSIICELEDGQPMQYYISKLQSDSVDIMRSALIRILSLLHTDHLDNQSEITELIRALFQCLQMSSDLNVSDLIGKCLGAVGAIDNEKKPFTHTITIENMEKKPLIFVTDKLGFYQEFFKACVNLYTRCINSGKDETARQLASCVRSNFIEVRKLHGIGDKLCSNLSSDVELQVLLNFNDASEIASSSDRSLPCPVVFNDRPLLDSACTFSEWLRNWYCFTVAQMANDTMKNVFLSLLIVNDDSVMNLMCQLLPSAILQVIIDDHKDFMAKLLQEITAIFSSYLDNPLDWIRNVVLTIFSILDYLENERCNCYFRALKWLEQYGIARDVLGMSVFKRELFYRLEHLFISLEDIDGVDGARVVAMQAVGKYNEALFLCQSAKNQEKALVNCFLRLNQPEMARNTVECYLARSAVDVRTRQILYDQQIEALGKMSDWGN</sequence>
<dbReference type="Proteomes" id="UP000887574">
    <property type="component" value="Unplaced"/>
</dbReference>
<keyword evidence="2" id="KW-0808">Transferase</keyword>
<dbReference type="InterPro" id="IPR056802">
    <property type="entry name" value="ATR-like_M-HEAT"/>
</dbReference>
<protein>
    <recommendedName>
        <fullName evidence="1">non-specific serine/threonine protein kinase</fullName>
        <ecNumber evidence="1">2.7.11.1</ecNumber>
    </recommendedName>
</protein>
<dbReference type="InterPro" id="IPR012340">
    <property type="entry name" value="NA-bd_OB-fold"/>
</dbReference>
<dbReference type="InterPro" id="IPR016024">
    <property type="entry name" value="ARM-type_fold"/>
</dbReference>
<organism evidence="4 5">
    <name type="scientific">Ditylenchus dipsaci</name>
    <dbReference type="NCBI Taxonomy" id="166011"/>
    <lineage>
        <taxon>Eukaryota</taxon>
        <taxon>Metazoa</taxon>
        <taxon>Ecdysozoa</taxon>
        <taxon>Nematoda</taxon>
        <taxon>Chromadorea</taxon>
        <taxon>Rhabditida</taxon>
        <taxon>Tylenchina</taxon>
        <taxon>Tylenchomorpha</taxon>
        <taxon>Sphaerularioidea</taxon>
        <taxon>Anguinidae</taxon>
        <taxon>Anguininae</taxon>
        <taxon>Ditylenchus</taxon>
    </lineage>
</organism>